<dbReference type="InterPro" id="IPR002125">
    <property type="entry name" value="CMP_dCMP_dom"/>
</dbReference>
<organism evidence="4 5">
    <name type="scientific">Candidatus Magasanikbacteria bacterium RIFOXYD2_FULL_36_9</name>
    <dbReference type="NCBI Taxonomy" id="1798707"/>
    <lineage>
        <taxon>Bacteria</taxon>
        <taxon>Candidatus Magasanikiibacteriota</taxon>
    </lineage>
</organism>
<keyword evidence="1" id="KW-0479">Metal-binding</keyword>
<dbReference type="InterPro" id="IPR016192">
    <property type="entry name" value="APOBEC/CMP_deaminase_Zn-bd"/>
</dbReference>
<dbReference type="SUPFAM" id="SSF53927">
    <property type="entry name" value="Cytidine deaminase-like"/>
    <property type="match status" value="1"/>
</dbReference>
<dbReference type="Pfam" id="PF00383">
    <property type="entry name" value="dCMP_cyt_deam_1"/>
    <property type="match status" value="1"/>
</dbReference>
<dbReference type="PANTHER" id="PTHR11079:SF162">
    <property type="entry name" value="RIBOFLAVIN BIOSYNTHESIS PROTEIN PYRD, CHLOROPLASTIC"/>
    <property type="match status" value="1"/>
</dbReference>
<evidence type="ECO:0000256" key="1">
    <source>
        <dbReference type="ARBA" id="ARBA00022723"/>
    </source>
</evidence>
<dbReference type="PROSITE" id="PS00903">
    <property type="entry name" value="CYT_DCMP_DEAMINASES_1"/>
    <property type="match status" value="1"/>
</dbReference>
<proteinExistence type="predicted"/>
<dbReference type="Proteomes" id="UP000178490">
    <property type="component" value="Unassembled WGS sequence"/>
</dbReference>
<evidence type="ECO:0000313" key="4">
    <source>
        <dbReference type="EMBL" id="OGH90199.1"/>
    </source>
</evidence>
<evidence type="ECO:0000259" key="3">
    <source>
        <dbReference type="PROSITE" id="PS51747"/>
    </source>
</evidence>
<dbReference type="CDD" id="cd01285">
    <property type="entry name" value="nucleoside_deaminase"/>
    <property type="match status" value="1"/>
</dbReference>
<evidence type="ECO:0000256" key="2">
    <source>
        <dbReference type="ARBA" id="ARBA00022833"/>
    </source>
</evidence>
<dbReference type="EMBL" id="MFRC01000004">
    <property type="protein sequence ID" value="OGH90199.1"/>
    <property type="molecule type" value="Genomic_DNA"/>
</dbReference>
<feature type="domain" description="CMP/dCMP-type deaminase" evidence="3">
    <location>
        <begin position="3"/>
        <end position="112"/>
    </location>
</feature>
<dbReference type="InterPro" id="IPR016193">
    <property type="entry name" value="Cytidine_deaminase-like"/>
</dbReference>
<evidence type="ECO:0000313" key="5">
    <source>
        <dbReference type="Proteomes" id="UP000178490"/>
    </source>
</evidence>
<dbReference type="PROSITE" id="PS51747">
    <property type="entry name" value="CYT_DCMP_DEAMINASES_2"/>
    <property type="match status" value="1"/>
</dbReference>
<comment type="caution">
    <text evidence="4">The sequence shown here is derived from an EMBL/GenBank/DDBJ whole genome shotgun (WGS) entry which is preliminary data.</text>
</comment>
<accession>A0A1F6P207</accession>
<keyword evidence="2" id="KW-0862">Zinc</keyword>
<reference evidence="4 5" key="1">
    <citation type="journal article" date="2016" name="Nat. Commun.">
        <title>Thousands of microbial genomes shed light on interconnected biogeochemical processes in an aquifer system.</title>
        <authorList>
            <person name="Anantharaman K."/>
            <person name="Brown C.T."/>
            <person name="Hug L.A."/>
            <person name="Sharon I."/>
            <person name="Castelle C.J."/>
            <person name="Probst A.J."/>
            <person name="Thomas B.C."/>
            <person name="Singh A."/>
            <person name="Wilkins M.J."/>
            <person name="Karaoz U."/>
            <person name="Brodie E.L."/>
            <person name="Williams K.H."/>
            <person name="Hubbard S.S."/>
            <person name="Banfield J.F."/>
        </authorList>
    </citation>
    <scope>NUCLEOTIDE SEQUENCE [LARGE SCALE GENOMIC DNA]</scope>
</reference>
<dbReference type="AlphaFoldDB" id="A0A1F6P207"/>
<gene>
    <name evidence="4" type="ORF">A2537_03565</name>
</gene>
<protein>
    <recommendedName>
        <fullName evidence="3">CMP/dCMP-type deaminase domain-containing protein</fullName>
    </recommendedName>
</protein>
<dbReference type="PANTHER" id="PTHR11079">
    <property type="entry name" value="CYTOSINE DEAMINASE FAMILY MEMBER"/>
    <property type="match status" value="1"/>
</dbReference>
<sequence length="165" mass="18572">MNNTDEKFILKCIELAQKGLSNGEAPFASLITKNGNIIAESINGSKSKISDHAEILVLDEAHKVLETPDLSSCTLYTICEPCPMCAFMIREYKISRVVFSLFSPFMGGYSKWNILEDNELTKFKDYFAKPPEIVAGILENEAKKIFDQTSLWMFGSNSKKEQDNI</sequence>
<dbReference type="GO" id="GO:0008270">
    <property type="term" value="F:zinc ion binding"/>
    <property type="evidence" value="ECO:0007669"/>
    <property type="project" value="InterPro"/>
</dbReference>
<dbReference type="Gene3D" id="3.40.140.10">
    <property type="entry name" value="Cytidine Deaminase, domain 2"/>
    <property type="match status" value="1"/>
</dbReference>
<dbReference type="GO" id="GO:0016787">
    <property type="term" value="F:hydrolase activity"/>
    <property type="evidence" value="ECO:0007669"/>
    <property type="project" value="InterPro"/>
</dbReference>
<name>A0A1F6P207_9BACT</name>